<evidence type="ECO:0000256" key="9">
    <source>
        <dbReference type="SAM" id="Coils"/>
    </source>
</evidence>
<keyword evidence="4 8" id="KW-0805">Transcription regulation</keyword>
<evidence type="ECO:0000256" key="5">
    <source>
        <dbReference type="ARBA" id="ARBA00023159"/>
    </source>
</evidence>
<keyword evidence="12" id="KW-1185">Reference proteome</keyword>
<comment type="subcellular location">
    <subcellularLocation>
        <location evidence="1 8">Nucleus</location>
    </subcellularLocation>
</comment>
<evidence type="ECO:0000256" key="10">
    <source>
        <dbReference type="SAM" id="MobiDB-lite"/>
    </source>
</evidence>
<evidence type="ECO:0000256" key="3">
    <source>
        <dbReference type="ARBA" id="ARBA00020631"/>
    </source>
</evidence>
<dbReference type="GO" id="GO:0016592">
    <property type="term" value="C:mediator complex"/>
    <property type="evidence" value="ECO:0007669"/>
    <property type="project" value="InterPro"/>
</dbReference>
<evidence type="ECO:0000256" key="4">
    <source>
        <dbReference type="ARBA" id="ARBA00023015"/>
    </source>
</evidence>
<evidence type="ECO:0000256" key="1">
    <source>
        <dbReference type="ARBA" id="ARBA00004123"/>
    </source>
</evidence>
<dbReference type="InterPro" id="IPR044888">
    <property type="entry name" value="Mediatior_Med7_sf"/>
</dbReference>
<dbReference type="Pfam" id="PF05983">
    <property type="entry name" value="Med7"/>
    <property type="match status" value="1"/>
</dbReference>
<dbReference type="InterPro" id="IPR009244">
    <property type="entry name" value="Mediatior_Med7"/>
</dbReference>
<evidence type="ECO:0000313" key="11">
    <source>
        <dbReference type="EMBL" id="KAF9786810.1"/>
    </source>
</evidence>
<dbReference type="EMBL" id="WIUZ02000005">
    <property type="protein sequence ID" value="KAF9786810.1"/>
    <property type="molecule type" value="Genomic_DNA"/>
</dbReference>
<dbReference type="PANTHER" id="PTHR21428">
    <property type="entry name" value="MEDIATOR OF RNA POLYMERASE II TRANSCRIPTION SUBUNIT 7"/>
    <property type="match status" value="1"/>
</dbReference>
<reference evidence="11" key="2">
    <citation type="submission" date="2020-11" db="EMBL/GenBank/DDBJ databases">
        <authorList>
            <consortium name="DOE Joint Genome Institute"/>
            <person name="Kuo A."/>
            <person name="Miyauchi S."/>
            <person name="Kiss E."/>
            <person name="Drula E."/>
            <person name="Kohler A."/>
            <person name="Sanchez-Garcia M."/>
            <person name="Andreopoulos B."/>
            <person name="Barry K.W."/>
            <person name="Bonito G."/>
            <person name="Buee M."/>
            <person name="Carver A."/>
            <person name="Chen C."/>
            <person name="Cichocki N."/>
            <person name="Clum A."/>
            <person name="Culley D."/>
            <person name="Crous P.W."/>
            <person name="Fauchery L."/>
            <person name="Girlanda M."/>
            <person name="Hayes R."/>
            <person name="Keri Z."/>
            <person name="Labutti K."/>
            <person name="Lipzen A."/>
            <person name="Lombard V."/>
            <person name="Magnuson J."/>
            <person name="Maillard F."/>
            <person name="Morin E."/>
            <person name="Murat C."/>
            <person name="Nolan M."/>
            <person name="Ohm R."/>
            <person name="Pangilinan J."/>
            <person name="Pereira M."/>
            <person name="Perotto S."/>
            <person name="Peter M."/>
            <person name="Riley R."/>
            <person name="Sitrit Y."/>
            <person name="Stielow B."/>
            <person name="Szollosi G."/>
            <person name="Zifcakova L."/>
            <person name="Stursova M."/>
            <person name="Spatafora J.W."/>
            <person name="Tedersoo L."/>
            <person name="Vaario L.-M."/>
            <person name="Yamada A."/>
            <person name="Yan M."/>
            <person name="Wang P."/>
            <person name="Xu J."/>
            <person name="Bruns T."/>
            <person name="Baldrian P."/>
            <person name="Vilgalys R."/>
            <person name="Henrissat B."/>
            <person name="Grigoriev I.V."/>
            <person name="Hibbett D."/>
            <person name="Nagy L.G."/>
            <person name="Martin F.M."/>
        </authorList>
    </citation>
    <scope>NUCLEOTIDE SEQUENCE</scope>
    <source>
        <strain evidence="11">UH-Tt-Lm1</strain>
    </source>
</reference>
<keyword evidence="9" id="KW-0175">Coiled coil</keyword>
<dbReference type="OrthoDB" id="10253553at2759"/>
<dbReference type="GO" id="GO:0006357">
    <property type="term" value="P:regulation of transcription by RNA polymerase II"/>
    <property type="evidence" value="ECO:0007669"/>
    <property type="project" value="InterPro"/>
</dbReference>
<dbReference type="GO" id="GO:0003712">
    <property type="term" value="F:transcription coregulator activity"/>
    <property type="evidence" value="ECO:0007669"/>
    <property type="project" value="InterPro"/>
</dbReference>
<keyword evidence="5 8" id="KW-0010">Activator</keyword>
<organism evidence="11 12">
    <name type="scientific">Thelephora terrestris</name>
    <dbReference type="NCBI Taxonomy" id="56493"/>
    <lineage>
        <taxon>Eukaryota</taxon>
        <taxon>Fungi</taxon>
        <taxon>Dikarya</taxon>
        <taxon>Basidiomycota</taxon>
        <taxon>Agaricomycotina</taxon>
        <taxon>Agaricomycetes</taxon>
        <taxon>Thelephorales</taxon>
        <taxon>Thelephoraceae</taxon>
        <taxon>Thelephora</taxon>
    </lineage>
</organism>
<dbReference type="PANTHER" id="PTHR21428:SF11">
    <property type="entry name" value="MEDIATOR OF RNA POLYMERASE II TRANSCRIPTION SUBUNIT 7"/>
    <property type="match status" value="1"/>
</dbReference>
<sequence length="293" mass="34139">MDEEETELRNPFPSPPSHYQNYTTRNLKLLSLLRERAEPEGADLSNVNQRSVLSDQSDVPEWPLVQLEKPRVDWILEEGHYTVFGDTWQVKEHITSLAEQGRHQMYPSDPAVDRRPALLAILRSMLVTYSSLLGSLLEPPNTRSTVNLQPEWQRYVEWITVLSQNLMAAANELRPMQARVNLEMMMTQQLELRREETKQLHLYVECSNHHRMRTRFSNLTETLNRKCDELEVKLAELKSSAARINSHGPVKVDERVSRKYEKHRFYLPQRLQVAVDSPTVITAKDVAKWAEEI</sequence>
<evidence type="ECO:0000313" key="12">
    <source>
        <dbReference type="Proteomes" id="UP000736335"/>
    </source>
</evidence>
<comment type="caution">
    <text evidence="11">The sequence shown here is derived from an EMBL/GenBank/DDBJ whole genome shotgun (WGS) entry which is preliminary data.</text>
</comment>
<evidence type="ECO:0000256" key="7">
    <source>
        <dbReference type="ARBA" id="ARBA00023242"/>
    </source>
</evidence>
<dbReference type="AlphaFoldDB" id="A0A9P6L857"/>
<evidence type="ECO:0000256" key="8">
    <source>
        <dbReference type="RuleBase" id="RU364060"/>
    </source>
</evidence>
<dbReference type="SUPFAM" id="SSF140718">
    <property type="entry name" value="Mediator hinge subcomplex-like"/>
    <property type="match status" value="1"/>
</dbReference>
<gene>
    <name evidence="11" type="ORF">BJ322DRAFT_1138223</name>
</gene>
<reference evidence="11" key="1">
    <citation type="journal article" date="2020" name="Nat. Commun.">
        <title>Large-scale genome sequencing of mycorrhizal fungi provides insights into the early evolution of symbiotic traits.</title>
        <authorList>
            <person name="Miyauchi S."/>
            <person name="Kiss E."/>
            <person name="Kuo A."/>
            <person name="Drula E."/>
            <person name="Kohler A."/>
            <person name="Sanchez-Garcia M."/>
            <person name="Morin E."/>
            <person name="Andreopoulos B."/>
            <person name="Barry K.W."/>
            <person name="Bonito G."/>
            <person name="Buee M."/>
            <person name="Carver A."/>
            <person name="Chen C."/>
            <person name="Cichocki N."/>
            <person name="Clum A."/>
            <person name="Culley D."/>
            <person name="Crous P.W."/>
            <person name="Fauchery L."/>
            <person name="Girlanda M."/>
            <person name="Hayes R.D."/>
            <person name="Keri Z."/>
            <person name="LaButti K."/>
            <person name="Lipzen A."/>
            <person name="Lombard V."/>
            <person name="Magnuson J."/>
            <person name="Maillard F."/>
            <person name="Murat C."/>
            <person name="Nolan M."/>
            <person name="Ohm R.A."/>
            <person name="Pangilinan J."/>
            <person name="Pereira M.F."/>
            <person name="Perotto S."/>
            <person name="Peter M."/>
            <person name="Pfister S."/>
            <person name="Riley R."/>
            <person name="Sitrit Y."/>
            <person name="Stielow J.B."/>
            <person name="Szollosi G."/>
            <person name="Zifcakova L."/>
            <person name="Stursova M."/>
            <person name="Spatafora J.W."/>
            <person name="Tedersoo L."/>
            <person name="Vaario L.M."/>
            <person name="Yamada A."/>
            <person name="Yan M."/>
            <person name="Wang P."/>
            <person name="Xu J."/>
            <person name="Bruns T."/>
            <person name="Baldrian P."/>
            <person name="Vilgalys R."/>
            <person name="Dunand C."/>
            <person name="Henrissat B."/>
            <person name="Grigoriev I.V."/>
            <person name="Hibbett D."/>
            <person name="Nagy L.G."/>
            <person name="Martin F.M."/>
        </authorList>
    </citation>
    <scope>NUCLEOTIDE SEQUENCE</scope>
    <source>
        <strain evidence="11">UH-Tt-Lm1</strain>
    </source>
</reference>
<comment type="function">
    <text evidence="8">Component of the Mediator complex, a coactivator involved in the regulated transcription of nearly all RNA polymerase II-dependent genes. Mediator functions as a bridge to convey information from gene-specific regulatory proteins to the basal RNA polymerase II transcription machinery.</text>
</comment>
<dbReference type="Proteomes" id="UP000736335">
    <property type="component" value="Unassembled WGS sequence"/>
</dbReference>
<accession>A0A9P6L857</accession>
<dbReference type="Gene3D" id="6.10.140.1520">
    <property type="match status" value="1"/>
</dbReference>
<evidence type="ECO:0000256" key="6">
    <source>
        <dbReference type="ARBA" id="ARBA00023163"/>
    </source>
</evidence>
<evidence type="ECO:0000256" key="2">
    <source>
        <dbReference type="ARBA" id="ARBA00009994"/>
    </source>
</evidence>
<keyword evidence="6 8" id="KW-0804">Transcription</keyword>
<proteinExistence type="inferred from homology"/>
<comment type="similarity">
    <text evidence="2 8">Belongs to the Mediator complex subunit 7 family.</text>
</comment>
<feature type="region of interest" description="Disordered" evidence="10">
    <location>
        <begin position="1"/>
        <end position="21"/>
    </location>
</feature>
<dbReference type="GO" id="GO:0070847">
    <property type="term" value="C:core mediator complex"/>
    <property type="evidence" value="ECO:0007669"/>
    <property type="project" value="TreeGrafter"/>
</dbReference>
<comment type="subunit">
    <text evidence="8">Component of the Mediator complex.</text>
</comment>
<name>A0A9P6L857_9AGAM</name>
<feature type="coiled-coil region" evidence="9">
    <location>
        <begin position="220"/>
        <end position="247"/>
    </location>
</feature>
<dbReference type="Gene3D" id="6.10.140.200">
    <property type="match status" value="1"/>
</dbReference>
<protein>
    <recommendedName>
        <fullName evidence="3 8">Mediator of RNA polymerase II transcription subunit 7</fullName>
    </recommendedName>
</protein>
<keyword evidence="7 8" id="KW-0539">Nucleus</keyword>
<dbReference type="InterPro" id="IPR037212">
    <property type="entry name" value="Med7/Med21-like"/>
</dbReference>